<comment type="caution">
    <text evidence="1">The sequence shown here is derived from an EMBL/GenBank/DDBJ whole genome shotgun (WGS) entry which is preliminary data.</text>
</comment>
<dbReference type="InterPro" id="IPR046028">
    <property type="entry name" value="DUF5986"/>
</dbReference>
<reference evidence="2" key="1">
    <citation type="submission" date="2017-04" db="EMBL/GenBank/DDBJ databases">
        <title>Function of individual gut microbiota members based on whole genome sequencing of pure cultures obtained from chicken caecum.</title>
        <authorList>
            <person name="Medvecky M."/>
            <person name="Cejkova D."/>
            <person name="Polansky O."/>
            <person name="Karasova D."/>
            <person name="Kubasova T."/>
            <person name="Cizek A."/>
            <person name="Rychlik I."/>
        </authorList>
    </citation>
    <scope>NUCLEOTIDE SEQUENCE [LARGE SCALE GENOMIC DNA]</scope>
    <source>
        <strain evidence="2">An175</strain>
    </source>
</reference>
<accession>A0A1Y4MRE9</accession>
<dbReference type="Proteomes" id="UP000196386">
    <property type="component" value="Unassembled WGS sequence"/>
</dbReference>
<evidence type="ECO:0000313" key="1">
    <source>
        <dbReference type="EMBL" id="OUP70201.1"/>
    </source>
</evidence>
<dbReference type="RefSeq" id="WP_087300283.1">
    <property type="nucleotide sequence ID" value="NZ_CAMMGH010000001.1"/>
</dbReference>
<dbReference type="EMBL" id="NFKP01000005">
    <property type="protein sequence ID" value="OUP70201.1"/>
    <property type="molecule type" value="Genomic_DNA"/>
</dbReference>
<gene>
    <name evidence="1" type="ORF">B5F11_06075</name>
</gene>
<protein>
    <submittedName>
        <fullName evidence="1">Uncharacterized protein</fullName>
    </submittedName>
</protein>
<dbReference type="AlphaFoldDB" id="A0A1Y4MRE9"/>
<organism evidence="1 2">
    <name type="scientific">Anaerotruncus colihominis</name>
    <dbReference type="NCBI Taxonomy" id="169435"/>
    <lineage>
        <taxon>Bacteria</taxon>
        <taxon>Bacillati</taxon>
        <taxon>Bacillota</taxon>
        <taxon>Clostridia</taxon>
        <taxon>Eubacteriales</taxon>
        <taxon>Oscillospiraceae</taxon>
        <taxon>Anaerotruncus</taxon>
    </lineage>
</organism>
<proteinExistence type="predicted"/>
<evidence type="ECO:0000313" key="2">
    <source>
        <dbReference type="Proteomes" id="UP000196386"/>
    </source>
</evidence>
<dbReference type="Pfam" id="PF19448">
    <property type="entry name" value="DUF5986"/>
    <property type="match status" value="1"/>
</dbReference>
<sequence length="231" mass="26480">MIGAQKNFSFNLTLIDHAIVNALQEALEHIMPEIMSDNHLLERNGYGQFRWNPIIAQLRDKCQHLGWLELNVCPRGGWKTPVLFHHSSGYIFTLMTEDTFKGIQRRKDKGKHYLCGAAYFNEELEAQYEQLELALPGVSADLEECVYRSQKQLAQAIHAEVGEIKGHILVLFDTYSDRLLGVRAVRLTHSLEISNEEENWSHFIGMPYAADLTITPQQNDIEDEETLVELL</sequence>
<name>A0A1Y4MRE9_9FIRM</name>